<organism evidence="2 3">
    <name type="scientific">Mollisia scopiformis</name>
    <name type="common">Conifer needle endophyte fungus</name>
    <name type="synonym">Phialocephala scopiformis</name>
    <dbReference type="NCBI Taxonomy" id="149040"/>
    <lineage>
        <taxon>Eukaryota</taxon>
        <taxon>Fungi</taxon>
        <taxon>Dikarya</taxon>
        <taxon>Ascomycota</taxon>
        <taxon>Pezizomycotina</taxon>
        <taxon>Leotiomycetes</taxon>
        <taxon>Helotiales</taxon>
        <taxon>Mollisiaceae</taxon>
        <taxon>Mollisia</taxon>
    </lineage>
</organism>
<protein>
    <submittedName>
        <fullName evidence="2">Uncharacterized protein</fullName>
    </submittedName>
</protein>
<feature type="compositionally biased region" description="Basic and acidic residues" evidence="1">
    <location>
        <begin position="138"/>
        <end position="154"/>
    </location>
</feature>
<dbReference type="KEGG" id="psco:LY89DRAFT_282740"/>
<reference evidence="2 3" key="1">
    <citation type="submission" date="2015-10" db="EMBL/GenBank/DDBJ databases">
        <title>Full genome of DAOMC 229536 Phialocephala scopiformis, a fungal endophyte of spruce producing the potent anti-insectan compound rugulosin.</title>
        <authorList>
            <consortium name="DOE Joint Genome Institute"/>
            <person name="Walker A.K."/>
            <person name="Frasz S.L."/>
            <person name="Seifert K.A."/>
            <person name="Miller J.D."/>
            <person name="Mondo S.J."/>
            <person name="Labutti K."/>
            <person name="Lipzen A."/>
            <person name="Dockter R."/>
            <person name="Kennedy M."/>
            <person name="Grigoriev I.V."/>
            <person name="Spatafora J.W."/>
        </authorList>
    </citation>
    <scope>NUCLEOTIDE SEQUENCE [LARGE SCALE GENOMIC DNA]</scope>
    <source>
        <strain evidence="2 3">CBS 120377</strain>
    </source>
</reference>
<accession>A0A132BA51</accession>
<dbReference type="RefSeq" id="XP_018063633.1">
    <property type="nucleotide sequence ID" value="XM_018206468.1"/>
</dbReference>
<evidence type="ECO:0000313" key="2">
    <source>
        <dbReference type="EMBL" id="KUJ09278.1"/>
    </source>
</evidence>
<feature type="compositionally biased region" description="Gly residues" evidence="1">
    <location>
        <begin position="39"/>
        <end position="49"/>
    </location>
</feature>
<gene>
    <name evidence="2" type="ORF">LY89DRAFT_282740</name>
</gene>
<keyword evidence="3" id="KW-1185">Reference proteome</keyword>
<dbReference type="AlphaFoldDB" id="A0A132BA51"/>
<evidence type="ECO:0000256" key="1">
    <source>
        <dbReference type="SAM" id="MobiDB-lite"/>
    </source>
</evidence>
<dbReference type="InParanoid" id="A0A132BA51"/>
<feature type="region of interest" description="Disordered" evidence="1">
    <location>
        <begin position="138"/>
        <end position="164"/>
    </location>
</feature>
<proteinExistence type="predicted"/>
<name>A0A132BA51_MOLSC</name>
<dbReference type="Proteomes" id="UP000070700">
    <property type="component" value="Unassembled WGS sequence"/>
</dbReference>
<dbReference type="GeneID" id="28816194"/>
<evidence type="ECO:0000313" key="3">
    <source>
        <dbReference type="Proteomes" id="UP000070700"/>
    </source>
</evidence>
<dbReference type="EMBL" id="KQ947432">
    <property type="protein sequence ID" value="KUJ09278.1"/>
    <property type="molecule type" value="Genomic_DNA"/>
</dbReference>
<feature type="region of interest" description="Disordered" evidence="1">
    <location>
        <begin position="1"/>
        <end position="61"/>
    </location>
</feature>
<feature type="compositionally biased region" description="Basic residues" evidence="1">
    <location>
        <begin position="8"/>
        <end position="20"/>
    </location>
</feature>
<sequence>MAAEERRKGKSVRVRRRKCKSGSGEVRRRNRSRRSTFGGRLGFEVGIGPGTEDHSSGKNSACRCRRNTSEGRDFFFLSESGGRSDGGGGCRWEDRRWGTGVARVKCRVMGLQGGYRSRNEGGEKGIGNYLAVIELDERRETDGETRREKMDRFNQVRINSRSVE</sequence>